<accession>A0A1S0Z982</accession>
<proteinExistence type="predicted"/>
<protein>
    <submittedName>
        <fullName evidence="1">Uncharacterized protein</fullName>
    </submittedName>
</protein>
<reference evidence="1" key="1">
    <citation type="submission" date="2016-09" db="EMBL/GenBank/DDBJ databases">
        <title>Whole genome sequencing of Salmonella enterica.</title>
        <authorList>
            <person name="Bell R."/>
        </authorList>
    </citation>
    <scope>NUCLEOTIDE SEQUENCE [LARGE SCALE GENOMIC DNA]</scope>
    <source>
        <strain evidence="1">CFSAN044978</strain>
    </source>
</reference>
<dbReference type="AlphaFoldDB" id="A0A1S0Z982"/>
<sequence length="260" mass="30996">MQQNIIDINSPITPINHLLLHAYHAFLNHVPRQDLSGYVFDNNVTERIYFYEELIEHYNMMLTSKDRLQFECYISVLNEKQIRDYVAKFTTNKWEYEKPVIWKDRNKSDYYLRNLTDSHRFELFVSDKFFKNGFDIGLFYSRDGQYSGESEAGVEIKYDKRSEETGNLYIEIKESLTREQMFVSSGIFKEDNTKIIAIGNYSFIYYFEKNKLIELYHNIEHYPYLRKVGAHRGTSKGFIIPIRIADNFSLSIEEVIDIIK</sequence>
<name>A0A1S0Z982_SALET</name>
<gene>
    <name evidence="1" type="ORF">A7T00_25315</name>
</gene>
<comment type="caution">
    <text evidence="1">The sequence shown here is derived from an EMBL/GenBank/DDBJ whole genome shotgun (WGS) entry which is preliminary data.</text>
</comment>
<evidence type="ECO:0000313" key="1">
    <source>
        <dbReference type="EMBL" id="OHG61874.1"/>
    </source>
</evidence>
<dbReference type="EMBL" id="MLZC01000016">
    <property type="protein sequence ID" value="OHG61874.1"/>
    <property type="molecule type" value="Genomic_DNA"/>
</dbReference>
<organism evidence="1">
    <name type="scientific">Salmonella enterica subsp. enterica serovar Saintpaul</name>
    <dbReference type="NCBI Taxonomy" id="90105"/>
    <lineage>
        <taxon>Bacteria</taxon>
        <taxon>Pseudomonadati</taxon>
        <taxon>Pseudomonadota</taxon>
        <taxon>Gammaproteobacteria</taxon>
        <taxon>Enterobacterales</taxon>
        <taxon>Enterobacteriaceae</taxon>
        <taxon>Salmonella</taxon>
    </lineage>
</organism>